<accession>A0A942TA90</accession>
<sequence>MTGILIFILFMLNIFLIFAVVLLYQRQNRFKEMEENQRKIQQESEEMLSAFLFELKEENQSFISKFQQDKMQTNQVNIQNEESREIVKQEEPLTAETYSRMLASEAYQNSNKKMSVQEDIEKTFAEQVEMLAQQGLSSSEIARQLKKGKTEVELLLKFHKNHR</sequence>
<keyword evidence="3" id="KW-1185">Reference proteome</keyword>
<dbReference type="InterPro" id="IPR046118">
    <property type="entry name" value="DUF6115"/>
</dbReference>
<name>A0A942TA90_9BACI</name>
<dbReference type="Proteomes" id="UP000681414">
    <property type="component" value="Unassembled WGS sequence"/>
</dbReference>
<dbReference type="Pfam" id="PF19610">
    <property type="entry name" value="DUF6115"/>
    <property type="match status" value="1"/>
</dbReference>
<feature type="transmembrane region" description="Helical" evidence="1">
    <location>
        <begin position="6"/>
        <end position="24"/>
    </location>
</feature>
<keyword evidence="1" id="KW-1133">Transmembrane helix</keyword>
<evidence type="ECO:0008006" key="4">
    <source>
        <dbReference type="Google" id="ProtNLM"/>
    </source>
</evidence>
<dbReference type="AlphaFoldDB" id="A0A942TA90"/>
<reference evidence="2 3" key="1">
    <citation type="submission" date="2021-05" db="EMBL/GenBank/DDBJ databases">
        <title>Novel Bacillus species.</title>
        <authorList>
            <person name="Liu G."/>
        </authorList>
    </citation>
    <scope>NUCLEOTIDE SEQUENCE [LARGE SCALE GENOMIC DNA]</scope>
    <source>
        <strain evidence="3">FJAT-49780</strain>
    </source>
</reference>
<evidence type="ECO:0000313" key="2">
    <source>
        <dbReference type="EMBL" id="MBS4194010.1"/>
    </source>
</evidence>
<keyword evidence="1" id="KW-0472">Membrane</keyword>
<evidence type="ECO:0000313" key="3">
    <source>
        <dbReference type="Proteomes" id="UP000681414"/>
    </source>
</evidence>
<evidence type="ECO:0000256" key="1">
    <source>
        <dbReference type="SAM" id="Phobius"/>
    </source>
</evidence>
<protein>
    <recommendedName>
        <fullName evidence="4">Coupling factor for flagellin transcription and translation</fullName>
    </recommendedName>
</protein>
<keyword evidence="1" id="KW-0812">Transmembrane</keyword>
<dbReference type="RefSeq" id="WP_213123234.1">
    <property type="nucleotide sequence ID" value="NZ_JAGYPG010000001.1"/>
</dbReference>
<proteinExistence type="predicted"/>
<comment type="caution">
    <text evidence="2">The sequence shown here is derived from an EMBL/GenBank/DDBJ whole genome shotgun (WGS) entry which is preliminary data.</text>
</comment>
<organism evidence="2 3">
    <name type="scientific">Lederbergia citri</name>
    <dbReference type="NCBI Taxonomy" id="2833580"/>
    <lineage>
        <taxon>Bacteria</taxon>
        <taxon>Bacillati</taxon>
        <taxon>Bacillota</taxon>
        <taxon>Bacilli</taxon>
        <taxon>Bacillales</taxon>
        <taxon>Bacillaceae</taxon>
        <taxon>Lederbergia</taxon>
    </lineage>
</organism>
<dbReference type="EMBL" id="JAGYPG010000001">
    <property type="protein sequence ID" value="MBS4194010.1"/>
    <property type="molecule type" value="Genomic_DNA"/>
</dbReference>
<gene>
    <name evidence="2" type="ORF">KHA97_02830</name>
</gene>